<gene>
    <name evidence="1" type="primary">AlNc14C4G537</name>
    <name evidence="1" type="ORF">ALNC14_006090</name>
</gene>
<name>F0W095_9STRA</name>
<evidence type="ECO:0000313" key="1">
    <source>
        <dbReference type="EMBL" id="CCA14466.1"/>
    </source>
</evidence>
<accession>F0W095</accession>
<reference evidence="1" key="1">
    <citation type="journal article" date="2011" name="PLoS Biol.">
        <title>Gene gain and loss during evolution of obligate parasitism in the white rust pathogen of Arabidopsis thaliana.</title>
        <authorList>
            <person name="Kemen E."/>
            <person name="Gardiner A."/>
            <person name="Schultz-Larsen T."/>
            <person name="Kemen A.C."/>
            <person name="Balmuth A.L."/>
            <person name="Robert-Seilaniantz A."/>
            <person name="Bailey K."/>
            <person name="Holub E."/>
            <person name="Studholme D.J."/>
            <person name="Maclean D."/>
            <person name="Jones J.D."/>
        </authorList>
    </citation>
    <scope>NUCLEOTIDE SEQUENCE</scope>
</reference>
<dbReference type="HOGENOM" id="CLU_032093_0_0_1"/>
<dbReference type="EMBL" id="FR824049">
    <property type="protein sequence ID" value="CCA14466.1"/>
    <property type="molecule type" value="Genomic_DNA"/>
</dbReference>
<reference evidence="1" key="2">
    <citation type="submission" date="2011-02" db="EMBL/GenBank/DDBJ databases">
        <authorList>
            <person name="MacLean D."/>
        </authorList>
    </citation>
    <scope>NUCLEOTIDE SEQUENCE</scope>
</reference>
<proteinExistence type="predicted"/>
<organism evidence="1">
    <name type="scientific">Albugo laibachii Nc14</name>
    <dbReference type="NCBI Taxonomy" id="890382"/>
    <lineage>
        <taxon>Eukaryota</taxon>
        <taxon>Sar</taxon>
        <taxon>Stramenopiles</taxon>
        <taxon>Oomycota</taxon>
        <taxon>Peronosporomycetes</taxon>
        <taxon>Albuginales</taxon>
        <taxon>Albuginaceae</taxon>
        <taxon>Albugo</taxon>
    </lineage>
</organism>
<dbReference type="AlphaFoldDB" id="F0W095"/>
<sequence>MVSSESKQRSSGISTIFPRLSTYFTGSPEETVDPIEPHKSVSRLPASCGKNTIQWDSFAGNQAIDSHILPTKSNYELKNKSNHKGNTQMTLMVKPLQRLSMQQNVTTSTWYRKLNLRSSLSGSSQSLERSASSMPAQSDDLLNTFGSLRRCVSVPPLKPARTLNRTMSPSICKYRPGTCVVTQFGTGTVTDYRPSDDVYTISMSFVTAYIQANQIVREIKAAVGERVRTRWGTATIDRYYITEDMYGITLDWRWDNEHIWRMKATTKKFDKIPTSTFGQTVQMMQSTKKYLVHGYSLFREGTYASKMYQKAKMGQMSFEESDNLKSTQSLKKAITSFGGATIAGFRPQDHVFIANMPFGAVAYLHANMVQLQPRRSYFDQGERVQTPFGVGRIAHFRECDYTYQVSLDQSYLILYVSDVQAEWTLTSVPEVDISESASTQLTRNSFTVGRISSILSSTRNSVISASATMKVSASERFPSFSTVKARVLTAANTISTFKSQGSKFANGDRVIAKPFGSGFVKEFRPSDRIYTIILRRVRYKGYFHESSLQPFPFSKVTHIIVDGKSVAIPDLETELPETKRQAIISAALQSAKEKRQVVP</sequence>
<protein>
    <submittedName>
        <fullName evidence="1">Uncharacterized protein AlNc14C4G537</fullName>
    </submittedName>
</protein>